<protein>
    <submittedName>
        <fullName evidence="1">Uncharacterized protein</fullName>
    </submittedName>
</protein>
<evidence type="ECO:0000313" key="1">
    <source>
        <dbReference type="EMBL" id="SVD19406.1"/>
    </source>
</evidence>
<dbReference type="EMBL" id="UINC01135328">
    <property type="protein sequence ID" value="SVD19406.1"/>
    <property type="molecule type" value="Genomic_DNA"/>
</dbReference>
<name>A0A382TBI5_9ZZZZ</name>
<gene>
    <name evidence="1" type="ORF">METZ01_LOCUS372260</name>
</gene>
<accession>A0A382TBI5</accession>
<reference evidence="1" key="1">
    <citation type="submission" date="2018-05" db="EMBL/GenBank/DDBJ databases">
        <authorList>
            <person name="Lanie J.A."/>
            <person name="Ng W.-L."/>
            <person name="Kazmierczak K.M."/>
            <person name="Andrzejewski T.M."/>
            <person name="Davidsen T.M."/>
            <person name="Wayne K.J."/>
            <person name="Tettelin H."/>
            <person name="Glass J.I."/>
            <person name="Rusch D."/>
            <person name="Podicherti R."/>
            <person name="Tsui H.-C.T."/>
            <person name="Winkler M.E."/>
        </authorList>
    </citation>
    <scope>NUCLEOTIDE SEQUENCE</scope>
</reference>
<organism evidence="1">
    <name type="scientific">marine metagenome</name>
    <dbReference type="NCBI Taxonomy" id="408172"/>
    <lineage>
        <taxon>unclassified sequences</taxon>
        <taxon>metagenomes</taxon>
        <taxon>ecological metagenomes</taxon>
    </lineage>
</organism>
<proteinExistence type="predicted"/>
<dbReference type="AlphaFoldDB" id="A0A382TBI5"/>
<feature type="non-terminal residue" evidence="1">
    <location>
        <position position="1"/>
    </location>
</feature>
<sequence>KLNQSLSKQRMEEMIFSAVKQEFTTSPDIYLDSGLKQTWKFLINVPKFLFEGNCLKKFEGRNHP</sequence>